<proteinExistence type="predicted"/>
<keyword evidence="2" id="KW-1133">Transmembrane helix</keyword>
<feature type="region of interest" description="Disordered" evidence="1">
    <location>
        <begin position="25"/>
        <end position="71"/>
    </location>
</feature>
<dbReference type="NCBIfam" id="TIGR01571">
    <property type="entry name" value="A_thal_Cys_rich"/>
    <property type="match status" value="1"/>
</dbReference>
<feature type="transmembrane region" description="Helical" evidence="2">
    <location>
        <begin position="566"/>
        <end position="587"/>
    </location>
</feature>
<keyword evidence="2" id="KW-0472">Membrane</keyword>
<evidence type="ECO:0000313" key="3">
    <source>
        <dbReference type="EMBL" id="KAL3794162.1"/>
    </source>
</evidence>
<evidence type="ECO:0000256" key="1">
    <source>
        <dbReference type="SAM" id="MobiDB-lite"/>
    </source>
</evidence>
<gene>
    <name evidence="3" type="ORF">HJC23_012869</name>
</gene>
<accession>A0ABD3Q2B3</accession>
<evidence type="ECO:0000313" key="4">
    <source>
        <dbReference type="Proteomes" id="UP001516023"/>
    </source>
</evidence>
<organism evidence="3 4">
    <name type="scientific">Cyclotella cryptica</name>
    <dbReference type="NCBI Taxonomy" id="29204"/>
    <lineage>
        <taxon>Eukaryota</taxon>
        <taxon>Sar</taxon>
        <taxon>Stramenopiles</taxon>
        <taxon>Ochrophyta</taxon>
        <taxon>Bacillariophyta</taxon>
        <taxon>Coscinodiscophyceae</taxon>
        <taxon>Thalassiosirophycidae</taxon>
        <taxon>Stephanodiscales</taxon>
        <taxon>Stephanodiscaceae</taxon>
        <taxon>Cyclotella</taxon>
    </lineage>
</organism>
<keyword evidence="2" id="KW-0812">Transmembrane</keyword>
<dbReference type="Proteomes" id="UP001516023">
    <property type="component" value="Unassembled WGS sequence"/>
</dbReference>
<dbReference type="AlphaFoldDB" id="A0ABD3Q2B3"/>
<comment type="caution">
    <text evidence="3">The sequence shown here is derived from an EMBL/GenBank/DDBJ whole genome shotgun (WGS) entry which is preliminary data.</text>
</comment>
<evidence type="ECO:0000256" key="2">
    <source>
        <dbReference type="SAM" id="Phobius"/>
    </source>
</evidence>
<name>A0ABD3Q2B3_9STRA</name>
<keyword evidence="4" id="KW-1185">Reference proteome</keyword>
<dbReference type="EMBL" id="JABMIG020000083">
    <property type="protein sequence ID" value="KAL3794162.1"/>
    <property type="molecule type" value="Genomic_DNA"/>
</dbReference>
<dbReference type="Pfam" id="PF04749">
    <property type="entry name" value="PLAC8"/>
    <property type="match status" value="1"/>
</dbReference>
<sequence length="672" mass="74531">MDDISVGQASAAVAMANSAIDNARRAAATSRSRRAVAGEGDATMHSLMSSDDPHRPSETPRTPRLNPIPGTAEFVKNDSTYARTSVGVDTKGSSSTTDLDLKHNDNAYHVVATLVTDRLLPKLSSNSSYYTVSGADVEFFSQMLPYSVRRAFVEALRYRLQSSSAESPLGRLSLQCQILGLDREKNVLLDLGQGHGMTYSVYRNMGLQQQAYGLHELQEPSSNQYGTTSTPNGVNFGLSSPLSSCSNQPANLFVDSNPLSTNNNDNYYQDTAESLARQQIMAEINETKFLMRGSVTPEAVSFWKKHLEELSERLVALSKEEQIRRSSNMSFGTGNVNMDENRNGNMYQKVKQHYSVPNIASREEYLEKNRKMREEAGLGDHARQLPSSYTPPEQILNAQADVVGTYRPAASSENKQQEELPVCDVVAPSDLPGGYMFEAQLGSKKFLATVPPGGVTKGQRFVSTMKELEIIEIPVPLGAWRDESCECLNHGVFHPLFLNTVFVPCIALGQIMTRAGLDWYGEPASKLVSGLSCANMTVMLTFWLAMNASALFMFRVRWERGMDLGIEFVAILVAFNLLTWCYLINLTRNVRESIRNKYQIPEERCVGCEDCMCATFCTPCTICHMGRHTADFETYRGTCCSSTGLPRQVELAQVTFYEDQYQNVDSHSSHVV</sequence>
<dbReference type="InterPro" id="IPR006461">
    <property type="entry name" value="PLAC_motif_containing"/>
</dbReference>
<protein>
    <submittedName>
        <fullName evidence="3">Uncharacterized protein</fullName>
    </submittedName>
</protein>
<reference evidence="3 4" key="1">
    <citation type="journal article" date="2020" name="G3 (Bethesda)">
        <title>Improved Reference Genome for Cyclotella cryptica CCMP332, a Model for Cell Wall Morphogenesis, Salinity Adaptation, and Lipid Production in Diatoms (Bacillariophyta).</title>
        <authorList>
            <person name="Roberts W.R."/>
            <person name="Downey K.M."/>
            <person name="Ruck E.C."/>
            <person name="Traller J.C."/>
            <person name="Alverson A.J."/>
        </authorList>
    </citation>
    <scope>NUCLEOTIDE SEQUENCE [LARGE SCALE GENOMIC DNA]</scope>
    <source>
        <strain evidence="3 4">CCMP332</strain>
    </source>
</reference>